<dbReference type="STRING" id="46914.JP75_23435"/>
<dbReference type="AlphaFoldDB" id="A0A087LWF6"/>
<gene>
    <name evidence="3" type="ORF">JP75_23435</name>
</gene>
<dbReference type="Pfam" id="PF13441">
    <property type="entry name" value="Gly-zipper_YMGG"/>
    <property type="match status" value="1"/>
</dbReference>
<dbReference type="EMBL" id="JQGC01000033">
    <property type="protein sequence ID" value="KFL28959.1"/>
    <property type="molecule type" value="Genomic_DNA"/>
</dbReference>
<feature type="chain" id="PRO_5001825642" description="YMGG-like Gly-zipper domain-containing protein" evidence="1">
    <location>
        <begin position="24"/>
        <end position="91"/>
    </location>
</feature>
<proteinExistence type="predicted"/>
<dbReference type="RefSeq" id="WP_035087184.1">
    <property type="nucleotide sequence ID" value="NZ_JQGC01000033.1"/>
</dbReference>
<feature type="domain" description="YMGG-like Gly-zipper" evidence="2">
    <location>
        <begin position="19"/>
        <end position="62"/>
    </location>
</feature>
<name>A0A087LWF6_9HYPH</name>
<evidence type="ECO:0000313" key="3">
    <source>
        <dbReference type="EMBL" id="KFL28959.1"/>
    </source>
</evidence>
<organism evidence="3 4">
    <name type="scientific">Devosia riboflavina</name>
    <dbReference type="NCBI Taxonomy" id="46914"/>
    <lineage>
        <taxon>Bacteria</taxon>
        <taxon>Pseudomonadati</taxon>
        <taxon>Pseudomonadota</taxon>
        <taxon>Alphaproteobacteria</taxon>
        <taxon>Hyphomicrobiales</taxon>
        <taxon>Devosiaceae</taxon>
        <taxon>Devosia</taxon>
    </lineage>
</organism>
<evidence type="ECO:0000256" key="1">
    <source>
        <dbReference type="SAM" id="SignalP"/>
    </source>
</evidence>
<evidence type="ECO:0000259" key="2">
    <source>
        <dbReference type="Pfam" id="PF13441"/>
    </source>
</evidence>
<feature type="signal peptide" evidence="1">
    <location>
        <begin position="1"/>
        <end position="23"/>
    </location>
</feature>
<accession>A0A087LWF6</accession>
<dbReference type="Proteomes" id="UP000028981">
    <property type="component" value="Unassembled WGS sequence"/>
</dbReference>
<sequence length="91" mass="8837">MHKFLIIVAATLSLAACTSTQQGATVGALGGAVVGASATGGSLLGTVVGAGVGTVVGAAAGDVLGRVEGSNNRCVYQRRDGSQYIDTCPRG</sequence>
<keyword evidence="4" id="KW-1185">Reference proteome</keyword>
<reference evidence="3 4" key="1">
    <citation type="submission" date="2014-08" db="EMBL/GenBank/DDBJ databases">
        <authorList>
            <person name="Hassan Y.I."/>
            <person name="Lepp D."/>
            <person name="Zhou T."/>
        </authorList>
    </citation>
    <scope>NUCLEOTIDE SEQUENCE [LARGE SCALE GENOMIC DNA]</scope>
    <source>
        <strain evidence="3 4">IFO13584</strain>
    </source>
</reference>
<dbReference type="PROSITE" id="PS51257">
    <property type="entry name" value="PROKAR_LIPOPROTEIN"/>
    <property type="match status" value="1"/>
</dbReference>
<dbReference type="InterPro" id="IPR027367">
    <property type="entry name" value="Gly-zipper_YMGG"/>
</dbReference>
<evidence type="ECO:0000313" key="4">
    <source>
        <dbReference type="Proteomes" id="UP000028981"/>
    </source>
</evidence>
<protein>
    <recommendedName>
        <fullName evidence="2">YMGG-like Gly-zipper domain-containing protein</fullName>
    </recommendedName>
</protein>
<keyword evidence="1" id="KW-0732">Signal</keyword>
<comment type="caution">
    <text evidence="3">The sequence shown here is derived from an EMBL/GenBank/DDBJ whole genome shotgun (WGS) entry which is preliminary data.</text>
</comment>